<dbReference type="InterPro" id="IPR036249">
    <property type="entry name" value="Thioredoxin-like_sf"/>
</dbReference>
<organism evidence="3 4">
    <name type="scientific">Jannaschia pohangensis</name>
    <dbReference type="NCBI Taxonomy" id="390807"/>
    <lineage>
        <taxon>Bacteria</taxon>
        <taxon>Pseudomonadati</taxon>
        <taxon>Pseudomonadota</taxon>
        <taxon>Alphaproteobacteria</taxon>
        <taxon>Rhodobacterales</taxon>
        <taxon>Roseobacteraceae</taxon>
        <taxon>Jannaschia</taxon>
    </lineage>
</organism>
<dbReference type="Pfam" id="PF02798">
    <property type="entry name" value="GST_N"/>
    <property type="match status" value="1"/>
</dbReference>
<name>A0A1I3MJE9_9RHOB</name>
<dbReference type="AlphaFoldDB" id="A0A1I3MJE9"/>
<dbReference type="InterPro" id="IPR036282">
    <property type="entry name" value="Glutathione-S-Trfase_C_sf"/>
</dbReference>
<proteinExistence type="predicted"/>
<evidence type="ECO:0000313" key="3">
    <source>
        <dbReference type="EMBL" id="SFI97041.1"/>
    </source>
</evidence>
<keyword evidence="4" id="KW-1185">Reference proteome</keyword>
<accession>A0A1I3MJE9</accession>
<dbReference type="RefSeq" id="WP_092779540.1">
    <property type="nucleotide sequence ID" value="NZ_FORA01000002.1"/>
</dbReference>
<dbReference type="PROSITE" id="PS50404">
    <property type="entry name" value="GST_NTER"/>
    <property type="match status" value="1"/>
</dbReference>
<dbReference type="SUPFAM" id="SSF47616">
    <property type="entry name" value="GST C-terminal domain-like"/>
    <property type="match status" value="1"/>
</dbReference>
<dbReference type="InterPro" id="IPR010987">
    <property type="entry name" value="Glutathione-S-Trfase_C-like"/>
</dbReference>
<feature type="domain" description="GST C-terminal" evidence="2">
    <location>
        <begin position="82"/>
        <end position="209"/>
    </location>
</feature>
<dbReference type="SFLD" id="SFLDG00358">
    <property type="entry name" value="Main_(cytGST)"/>
    <property type="match status" value="1"/>
</dbReference>
<feature type="domain" description="GST N-terminal" evidence="1">
    <location>
        <begin position="1"/>
        <end position="79"/>
    </location>
</feature>
<dbReference type="SFLD" id="SFLDS00019">
    <property type="entry name" value="Glutathione_Transferase_(cytos"/>
    <property type="match status" value="1"/>
</dbReference>
<protein>
    <submittedName>
        <fullName evidence="3">Glutathione S-transferase</fullName>
    </submittedName>
</protein>
<dbReference type="Gene3D" id="1.20.1050.10">
    <property type="match status" value="1"/>
</dbReference>
<dbReference type="PANTHER" id="PTHR44051:SF19">
    <property type="entry name" value="DISULFIDE-BOND OXIDOREDUCTASE YFCG"/>
    <property type="match status" value="1"/>
</dbReference>
<evidence type="ECO:0000259" key="2">
    <source>
        <dbReference type="PROSITE" id="PS50405"/>
    </source>
</evidence>
<dbReference type="Proteomes" id="UP000199110">
    <property type="component" value="Unassembled WGS sequence"/>
</dbReference>
<dbReference type="PANTHER" id="PTHR44051">
    <property type="entry name" value="GLUTATHIONE S-TRANSFERASE-RELATED"/>
    <property type="match status" value="1"/>
</dbReference>
<keyword evidence="3" id="KW-0808">Transferase</keyword>
<dbReference type="STRING" id="390807.SAMN04488095_1868"/>
<dbReference type="InterPro" id="IPR004045">
    <property type="entry name" value="Glutathione_S-Trfase_N"/>
</dbReference>
<dbReference type="Gene3D" id="3.40.30.10">
    <property type="entry name" value="Glutaredoxin"/>
    <property type="match status" value="1"/>
</dbReference>
<dbReference type="OrthoDB" id="9803562at2"/>
<dbReference type="GO" id="GO:0016740">
    <property type="term" value="F:transferase activity"/>
    <property type="evidence" value="ECO:0007669"/>
    <property type="project" value="UniProtKB-KW"/>
</dbReference>
<evidence type="ECO:0000259" key="1">
    <source>
        <dbReference type="PROSITE" id="PS50404"/>
    </source>
</evidence>
<dbReference type="SUPFAM" id="SSF52833">
    <property type="entry name" value="Thioredoxin-like"/>
    <property type="match status" value="1"/>
</dbReference>
<dbReference type="EMBL" id="FORA01000002">
    <property type="protein sequence ID" value="SFI97041.1"/>
    <property type="molecule type" value="Genomic_DNA"/>
</dbReference>
<dbReference type="SFLD" id="SFLDG01151">
    <property type="entry name" value="Main.2:_Nu-like"/>
    <property type="match status" value="1"/>
</dbReference>
<dbReference type="Pfam" id="PF13410">
    <property type="entry name" value="GST_C_2"/>
    <property type="match status" value="1"/>
</dbReference>
<reference evidence="3 4" key="1">
    <citation type="submission" date="2016-10" db="EMBL/GenBank/DDBJ databases">
        <authorList>
            <person name="de Groot N.N."/>
        </authorList>
    </citation>
    <scope>NUCLEOTIDE SEQUENCE [LARGE SCALE GENOMIC DNA]</scope>
    <source>
        <strain evidence="3 4">DSM 19073</strain>
    </source>
</reference>
<dbReference type="InterPro" id="IPR040079">
    <property type="entry name" value="Glutathione_S-Trfase"/>
</dbReference>
<sequence length="222" mass="24677">MQFYFHTTPNPFKVALMIEELGLSPEIIPVDTRKGEQHAPDFLKVNPNAKLPALVDGSQAIFDSGAIILYLAQKHGKFLPTGDAAMGEVLSWFFFIASGIGPYSGQAVHFTRVHKDSAYATNRYSREIARHYKVLDDRLGASDWIGGADYGICDIAAWGWVRAAGFVMEGQGGLANYPNVQAWFDRVNARPAATRADEYAKKFEFKAEMDEAAMRAMFPQNF</sequence>
<evidence type="ECO:0000313" key="4">
    <source>
        <dbReference type="Proteomes" id="UP000199110"/>
    </source>
</evidence>
<dbReference type="PROSITE" id="PS50405">
    <property type="entry name" value="GST_CTER"/>
    <property type="match status" value="1"/>
</dbReference>
<gene>
    <name evidence="3" type="ORF">SAMN04488095_1868</name>
</gene>
<dbReference type="CDD" id="cd03048">
    <property type="entry name" value="GST_N_Ure2p_like"/>
    <property type="match status" value="1"/>
</dbReference>